<dbReference type="EMBL" id="CP159992">
    <property type="protein sequence ID" value="XCP96141.1"/>
    <property type="molecule type" value="Genomic_DNA"/>
</dbReference>
<dbReference type="RefSeq" id="WP_366294505.1">
    <property type="nucleotide sequence ID" value="NZ_CP159992.1"/>
</dbReference>
<keyword evidence="1" id="KW-0472">Membrane</keyword>
<evidence type="ECO:0000256" key="1">
    <source>
        <dbReference type="SAM" id="Phobius"/>
    </source>
</evidence>
<feature type="transmembrane region" description="Helical" evidence="1">
    <location>
        <begin position="7"/>
        <end position="25"/>
    </location>
</feature>
<sequence length="53" mass="5949">MKNKIPFGLIILAVAIGGSVVTRFGHDTFQWVYSITGILIITLSYYFLSKKRA</sequence>
<accession>A0AAU8NHD0</accession>
<keyword evidence="1" id="KW-0812">Transmembrane</keyword>
<keyword evidence="1" id="KW-1133">Transmembrane helix</keyword>
<organism evidence="2">
    <name type="scientific">Paenibacillus sp. AN1007</name>
    <dbReference type="NCBI Taxonomy" id="3151385"/>
    <lineage>
        <taxon>Bacteria</taxon>
        <taxon>Bacillati</taxon>
        <taxon>Bacillota</taxon>
        <taxon>Bacilli</taxon>
        <taxon>Bacillales</taxon>
        <taxon>Paenibacillaceae</taxon>
        <taxon>Paenibacillus</taxon>
    </lineage>
</organism>
<reference evidence="2" key="1">
    <citation type="submission" date="2024-05" db="EMBL/GenBank/DDBJ databases">
        <title>Draft genome assemblies of 36 bacteria isolated from hibernating arctic ground squirrels.</title>
        <authorList>
            <person name="McKee H."/>
            <person name="Mullen L."/>
            <person name="Drown D.M."/>
            <person name="Duddleston K.N."/>
        </authorList>
    </citation>
    <scope>NUCLEOTIDE SEQUENCE</scope>
    <source>
        <strain evidence="2">AN1007</strain>
    </source>
</reference>
<gene>
    <name evidence="2" type="ORF">ABXS70_05355</name>
</gene>
<protein>
    <submittedName>
        <fullName evidence="2">Uncharacterized protein</fullName>
    </submittedName>
</protein>
<dbReference type="AlphaFoldDB" id="A0AAU8NHD0"/>
<feature type="transmembrane region" description="Helical" evidence="1">
    <location>
        <begin position="31"/>
        <end position="48"/>
    </location>
</feature>
<name>A0AAU8NHD0_9BACL</name>
<evidence type="ECO:0000313" key="2">
    <source>
        <dbReference type="EMBL" id="XCP96141.1"/>
    </source>
</evidence>
<proteinExistence type="predicted"/>